<reference evidence="2" key="1">
    <citation type="journal article" date="2014" name="Int. J. Syst. Evol. Microbiol.">
        <title>Complete genome sequence of Corynebacterium casei LMG S-19264T (=DSM 44701T), isolated from a smear-ripened cheese.</title>
        <authorList>
            <consortium name="US DOE Joint Genome Institute (JGI-PGF)"/>
            <person name="Walter F."/>
            <person name="Albersmeier A."/>
            <person name="Kalinowski J."/>
            <person name="Ruckert C."/>
        </authorList>
    </citation>
    <scope>NUCLEOTIDE SEQUENCE</scope>
    <source>
        <strain evidence="2">CGMCC 4.7110</strain>
    </source>
</reference>
<gene>
    <name evidence="2" type="ORF">GCM10011578_050690</name>
</gene>
<accession>A0A918CTD7</accession>
<dbReference type="EMBL" id="BMML01000011">
    <property type="protein sequence ID" value="GGN20263.1"/>
    <property type="molecule type" value="Genomic_DNA"/>
</dbReference>
<evidence type="ECO:0000313" key="3">
    <source>
        <dbReference type="Proteomes" id="UP000653411"/>
    </source>
</evidence>
<sequence length="346" mass="36245">MALRRSSIVYGVLGIVLIALAASTRPIIVPLLTRLPGNTDASARFSGTATVLNSKALSAGDTAHVLLSGVPASMDRRVHVVKTKGDTALVADDLTIHIGKNSEPSTARYAVDRGSFDAVEAPVGWKNVERAKGLTVVFPIHPKADDSYTYYNPLTQSTARVVFQGTGRVSGHDVNRYKISVNGALKSSAVLATLPPALPKKLAKSFASRLPAASAAAIAPKAATLPDPIPLSYTVATVIDISLDQDSGLALDSHYQEQVTANVTAGQKKIPLLPVLALDVKPTAATKADIADKASSIDTKLLVIRTVAPLTLIGMGLLLLTIAVLRRRRPTTVETVPNKTAAMTAG</sequence>
<organism evidence="2 3">
    <name type="scientific">Streptomyces fuscichromogenes</name>
    <dbReference type="NCBI Taxonomy" id="1324013"/>
    <lineage>
        <taxon>Bacteria</taxon>
        <taxon>Bacillati</taxon>
        <taxon>Actinomycetota</taxon>
        <taxon>Actinomycetes</taxon>
        <taxon>Kitasatosporales</taxon>
        <taxon>Streptomycetaceae</taxon>
        <taxon>Streptomyces</taxon>
    </lineage>
</organism>
<dbReference type="Proteomes" id="UP000653411">
    <property type="component" value="Unassembled WGS sequence"/>
</dbReference>
<reference evidence="2" key="2">
    <citation type="submission" date="2020-09" db="EMBL/GenBank/DDBJ databases">
        <authorList>
            <person name="Sun Q."/>
            <person name="Zhou Y."/>
        </authorList>
    </citation>
    <scope>NUCLEOTIDE SEQUENCE</scope>
    <source>
        <strain evidence="2">CGMCC 4.7110</strain>
    </source>
</reference>
<dbReference type="AlphaFoldDB" id="A0A918CTD7"/>
<protein>
    <recommendedName>
        <fullName evidence="4">DUF3068 domain-containing protein</fullName>
    </recommendedName>
</protein>
<keyword evidence="3" id="KW-1185">Reference proteome</keyword>
<name>A0A918CTD7_9ACTN</name>
<proteinExistence type="predicted"/>
<keyword evidence="1" id="KW-0472">Membrane</keyword>
<feature type="transmembrane region" description="Helical" evidence="1">
    <location>
        <begin position="302"/>
        <end position="325"/>
    </location>
</feature>
<keyword evidence="1" id="KW-0812">Transmembrane</keyword>
<evidence type="ECO:0000313" key="2">
    <source>
        <dbReference type="EMBL" id="GGN20263.1"/>
    </source>
</evidence>
<evidence type="ECO:0008006" key="4">
    <source>
        <dbReference type="Google" id="ProtNLM"/>
    </source>
</evidence>
<dbReference type="Pfam" id="PF11271">
    <property type="entry name" value="PorA"/>
    <property type="match status" value="1"/>
</dbReference>
<comment type="caution">
    <text evidence="2">The sequence shown here is derived from an EMBL/GenBank/DDBJ whole genome shotgun (WGS) entry which is preliminary data.</text>
</comment>
<dbReference type="InterPro" id="IPR021424">
    <property type="entry name" value="PorA"/>
</dbReference>
<dbReference type="RefSeq" id="WP_189265095.1">
    <property type="nucleotide sequence ID" value="NZ_BMML01000011.1"/>
</dbReference>
<evidence type="ECO:0000256" key="1">
    <source>
        <dbReference type="SAM" id="Phobius"/>
    </source>
</evidence>
<keyword evidence="1" id="KW-1133">Transmembrane helix</keyword>